<name>A0AAU8KWN7_9CAUD</name>
<sequence>MSELNIFEIASRKKLRFETPRGAISHEDLWDLKLDTGPINLNLVAQIIHREQRAAEEVNFVDAKPTASSDLDLRMAIVKHVIAYKIQVRDQQAKAAETRQRNELLTDIIARKQHQELEGKSIEELQAMIQK</sequence>
<dbReference type="EMBL" id="PP869623">
    <property type="protein sequence ID" value="XCN27948.1"/>
    <property type="molecule type" value="Genomic_DNA"/>
</dbReference>
<protein>
    <submittedName>
        <fullName evidence="1">Uncharacterized protein</fullName>
    </submittedName>
</protein>
<organism evidence="1">
    <name type="scientific">Serratia phage Kevin</name>
    <dbReference type="NCBI Taxonomy" id="3161161"/>
    <lineage>
        <taxon>Viruses</taxon>
        <taxon>Duplodnaviria</taxon>
        <taxon>Heunggongvirae</taxon>
        <taxon>Uroviricota</taxon>
        <taxon>Caudoviricetes</taxon>
        <taxon>Pantevenvirales</taxon>
        <taxon>Ackermannviridae</taxon>
        <taxon>Miltonvirus</taxon>
    </lineage>
</organism>
<accession>A0AAU8KWN7</accession>
<reference evidence="1" key="1">
    <citation type="submission" date="2024-06" db="EMBL/GenBank/DDBJ databases">
        <authorList>
            <person name="Melgar S."/>
            <person name="Ryabinky S."/>
            <person name="Merugu K."/>
            <person name="Desisa B."/>
            <person name="Truong H."/>
            <person name="Jamal R."/>
            <person name="Sandhu A."/>
            <person name="Johnson A."/>
        </authorList>
    </citation>
    <scope>NUCLEOTIDE SEQUENCE</scope>
</reference>
<proteinExistence type="predicted"/>
<evidence type="ECO:0000313" key="1">
    <source>
        <dbReference type="EMBL" id="XCN27948.1"/>
    </source>
</evidence>